<keyword evidence="2" id="KW-1185">Reference proteome</keyword>
<organism evidence="1 2">
    <name type="scientific">Dactylosporangium maewongense</name>
    <dbReference type="NCBI Taxonomy" id="634393"/>
    <lineage>
        <taxon>Bacteria</taxon>
        <taxon>Bacillati</taxon>
        <taxon>Actinomycetota</taxon>
        <taxon>Actinomycetes</taxon>
        <taxon>Micromonosporales</taxon>
        <taxon>Micromonosporaceae</taxon>
        <taxon>Dactylosporangium</taxon>
    </lineage>
</organism>
<protein>
    <submittedName>
        <fullName evidence="1">ArsR family transcriptional regulator</fullName>
    </submittedName>
</protein>
<reference evidence="2" key="1">
    <citation type="journal article" date="2019" name="Int. J. Syst. Evol. Microbiol.">
        <title>The Global Catalogue of Microorganisms (GCM) 10K type strain sequencing project: providing services to taxonomists for standard genome sequencing and annotation.</title>
        <authorList>
            <consortium name="The Broad Institute Genomics Platform"/>
            <consortium name="The Broad Institute Genome Sequencing Center for Infectious Disease"/>
            <person name="Wu L."/>
            <person name="Ma J."/>
        </authorList>
    </citation>
    <scope>NUCLEOTIDE SEQUENCE [LARGE SCALE GENOMIC DNA]</scope>
    <source>
        <strain evidence="2">JCM 15933</strain>
    </source>
</reference>
<dbReference type="InterPro" id="IPR011991">
    <property type="entry name" value="ArsR-like_HTH"/>
</dbReference>
<dbReference type="Proteomes" id="UP001501470">
    <property type="component" value="Unassembled WGS sequence"/>
</dbReference>
<dbReference type="InterPro" id="IPR036388">
    <property type="entry name" value="WH-like_DNA-bd_sf"/>
</dbReference>
<dbReference type="RefSeq" id="WP_344501193.1">
    <property type="nucleotide sequence ID" value="NZ_BAAAQD010000002.1"/>
</dbReference>
<dbReference type="InterPro" id="IPR036390">
    <property type="entry name" value="WH_DNA-bd_sf"/>
</dbReference>
<proteinExistence type="predicted"/>
<dbReference type="CDD" id="cd00090">
    <property type="entry name" value="HTH_ARSR"/>
    <property type="match status" value="1"/>
</dbReference>
<accession>A0ABP4KJV9</accession>
<dbReference type="Gene3D" id="1.10.10.10">
    <property type="entry name" value="Winged helix-like DNA-binding domain superfamily/Winged helix DNA-binding domain"/>
    <property type="match status" value="1"/>
</dbReference>
<comment type="caution">
    <text evidence="1">The sequence shown here is derived from an EMBL/GenBank/DDBJ whole genome shotgun (WGS) entry which is preliminary data.</text>
</comment>
<dbReference type="SUPFAM" id="SSF46785">
    <property type="entry name" value="Winged helix' DNA-binding domain"/>
    <property type="match status" value="1"/>
</dbReference>
<evidence type="ECO:0000313" key="2">
    <source>
        <dbReference type="Proteomes" id="UP001501470"/>
    </source>
</evidence>
<name>A0ABP4KJV9_9ACTN</name>
<sequence length="188" mass="20450">MLLPLLRSPFQGELLAWLFLHPDGEFSLIELARRLGVSHATASREADRLVSSGLVLERRMGNLRLIRSNQSTVVTRPLTELLAVTFGPMAIVGELLAPIRGVDRAYIYGSWAARYQGEPGPVPGDLDVIVVGAADPDDVFEAAGTAQRRLGREVNVRIVTPAAWAAPGDDPFLQSVQTRPLFELDLAV</sequence>
<evidence type="ECO:0000313" key="1">
    <source>
        <dbReference type="EMBL" id="GAA1504113.1"/>
    </source>
</evidence>
<gene>
    <name evidence="1" type="ORF">GCM10009827_016680</name>
</gene>
<dbReference type="EMBL" id="BAAAQD010000002">
    <property type="protein sequence ID" value="GAA1504113.1"/>
    <property type="molecule type" value="Genomic_DNA"/>
</dbReference>